<keyword evidence="3" id="KW-1185">Reference proteome</keyword>
<dbReference type="InterPro" id="IPR011990">
    <property type="entry name" value="TPR-like_helical_dom_sf"/>
</dbReference>
<organism evidence="2 3">
    <name type="scientific">Extensimonas vulgaris</name>
    <dbReference type="NCBI Taxonomy" id="1031594"/>
    <lineage>
        <taxon>Bacteria</taxon>
        <taxon>Pseudomonadati</taxon>
        <taxon>Pseudomonadota</taxon>
        <taxon>Betaproteobacteria</taxon>
        <taxon>Burkholderiales</taxon>
        <taxon>Comamonadaceae</taxon>
        <taxon>Extensimonas</taxon>
    </lineage>
</organism>
<gene>
    <name evidence="2" type="ORF">DFR45_10127</name>
</gene>
<keyword evidence="1" id="KW-0732">Signal</keyword>
<dbReference type="AlphaFoldDB" id="A0A369ATB6"/>
<name>A0A369ATB6_9BURK</name>
<accession>A0A369ATB6</accession>
<evidence type="ECO:0000313" key="3">
    <source>
        <dbReference type="Proteomes" id="UP000252174"/>
    </source>
</evidence>
<sequence length="241" mass="25620">MPSKRHAIGASLVVALCLGLSTAGHAENSTASPTAAAVAAATTPEQAVRTLQQQWAVANYQRQGKERVKALEALAEQAREAAKRFPDRADVLTWEAICLATYAGSLQGLSQLRAIGLAKEARDRLLEAEVLDPSGFGGSIPTSLGSLYFQVPGWPLGFGDDEKAEQYLKKALAIDPNGIDANYFYGLFLMKKKSYPEAKAALEKALGAPPRPDRALADEGRRKEVKAALADLAQKAGTSAN</sequence>
<evidence type="ECO:0000256" key="1">
    <source>
        <dbReference type="SAM" id="SignalP"/>
    </source>
</evidence>
<comment type="caution">
    <text evidence="2">The sequence shown here is derived from an EMBL/GenBank/DDBJ whole genome shotgun (WGS) entry which is preliminary data.</text>
</comment>
<evidence type="ECO:0000313" key="2">
    <source>
        <dbReference type="EMBL" id="RCX11506.1"/>
    </source>
</evidence>
<dbReference type="EMBL" id="QPJU01000001">
    <property type="protein sequence ID" value="RCX11506.1"/>
    <property type="molecule type" value="Genomic_DNA"/>
</dbReference>
<dbReference type="OrthoDB" id="9812424at2"/>
<protein>
    <submittedName>
        <fullName evidence="2">Tetratricopeptide repeat protein</fullName>
    </submittedName>
</protein>
<feature type="chain" id="PRO_5016562546" evidence="1">
    <location>
        <begin position="27"/>
        <end position="241"/>
    </location>
</feature>
<reference evidence="2 3" key="1">
    <citation type="submission" date="2018-07" db="EMBL/GenBank/DDBJ databases">
        <title>Genomic Encyclopedia of Type Strains, Phase IV (KMG-IV): sequencing the most valuable type-strain genomes for metagenomic binning, comparative biology and taxonomic classification.</title>
        <authorList>
            <person name="Goeker M."/>
        </authorList>
    </citation>
    <scope>NUCLEOTIDE SEQUENCE [LARGE SCALE GENOMIC DNA]</scope>
    <source>
        <strain evidence="2 3">DSM 100911</strain>
    </source>
</reference>
<dbReference type="SUPFAM" id="SSF48452">
    <property type="entry name" value="TPR-like"/>
    <property type="match status" value="1"/>
</dbReference>
<dbReference type="Gene3D" id="1.25.40.10">
    <property type="entry name" value="Tetratricopeptide repeat domain"/>
    <property type="match status" value="1"/>
</dbReference>
<dbReference type="Proteomes" id="UP000252174">
    <property type="component" value="Unassembled WGS sequence"/>
</dbReference>
<dbReference type="Pfam" id="PF14559">
    <property type="entry name" value="TPR_19"/>
    <property type="match status" value="1"/>
</dbReference>
<proteinExistence type="predicted"/>
<dbReference type="RefSeq" id="WP_114481698.1">
    <property type="nucleotide sequence ID" value="NZ_QPJU01000001.1"/>
</dbReference>
<feature type="signal peptide" evidence="1">
    <location>
        <begin position="1"/>
        <end position="26"/>
    </location>
</feature>